<evidence type="ECO:0000313" key="2">
    <source>
        <dbReference type="EMBL" id="JAC45904.1"/>
    </source>
</evidence>
<feature type="compositionally biased region" description="Polar residues" evidence="1">
    <location>
        <begin position="92"/>
        <end position="105"/>
    </location>
</feature>
<dbReference type="EMBL" id="GAKP01013045">
    <property type="protein sequence ID" value="JAC45907.1"/>
    <property type="molecule type" value="Transcribed_RNA"/>
</dbReference>
<dbReference type="OrthoDB" id="6284217at2759"/>
<feature type="compositionally biased region" description="Polar residues" evidence="1">
    <location>
        <begin position="21"/>
        <end position="48"/>
    </location>
</feature>
<evidence type="ECO:0000256" key="1">
    <source>
        <dbReference type="SAM" id="MobiDB-lite"/>
    </source>
</evidence>
<reference evidence="2" key="1">
    <citation type="journal article" date="2014" name="BMC Genomics">
        <title>Characterizing the developmental transcriptome of the oriental fruit fly, Bactrocera dorsalis (Diptera: Tephritidae) through comparative genomic analysis with Drosophila melanogaster utilizing modENCODE datasets.</title>
        <authorList>
            <person name="Geib S.M."/>
            <person name="Calla B."/>
            <person name="Hall B."/>
            <person name="Hou S."/>
            <person name="Manoukis N.C."/>
        </authorList>
    </citation>
    <scope>NUCLEOTIDE SEQUENCE</scope>
    <source>
        <strain evidence="2">Punador</strain>
    </source>
</reference>
<name>A0A034VTW8_BACDO</name>
<proteinExistence type="predicted"/>
<feature type="region of interest" description="Disordered" evidence="1">
    <location>
        <begin position="1"/>
        <end position="105"/>
    </location>
</feature>
<sequence>MYITKEQQQQQLKWHKEQNLRPLNSSDDVTSICSCSPPTRTKNSPQQLHESDPLRGGDTLKRPCENNHETQPSKQRDTDHTNVDKYLDKQHTNSQQPRTQVSGHD</sequence>
<dbReference type="EMBL" id="GAKP01013048">
    <property type="protein sequence ID" value="JAC45904.1"/>
    <property type="molecule type" value="Transcribed_RNA"/>
</dbReference>
<accession>A0A034VTW8</accession>
<dbReference type="AlphaFoldDB" id="A0A034VTW8"/>
<organism evidence="2">
    <name type="scientific">Bactrocera dorsalis</name>
    <name type="common">Oriental fruit fly</name>
    <name type="synonym">Dacus dorsalis</name>
    <dbReference type="NCBI Taxonomy" id="27457"/>
    <lineage>
        <taxon>Eukaryota</taxon>
        <taxon>Metazoa</taxon>
        <taxon>Ecdysozoa</taxon>
        <taxon>Arthropoda</taxon>
        <taxon>Hexapoda</taxon>
        <taxon>Insecta</taxon>
        <taxon>Pterygota</taxon>
        <taxon>Neoptera</taxon>
        <taxon>Endopterygota</taxon>
        <taxon>Diptera</taxon>
        <taxon>Brachycera</taxon>
        <taxon>Muscomorpha</taxon>
        <taxon>Tephritoidea</taxon>
        <taxon>Tephritidae</taxon>
        <taxon>Bactrocera</taxon>
        <taxon>Bactrocera</taxon>
    </lineage>
</organism>
<feature type="compositionally biased region" description="Basic and acidic residues" evidence="1">
    <location>
        <begin position="74"/>
        <end position="91"/>
    </location>
</feature>
<protein>
    <submittedName>
        <fullName evidence="2">Uncharacterized protein</fullName>
    </submittedName>
</protein>
<feature type="compositionally biased region" description="Basic and acidic residues" evidence="1">
    <location>
        <begin position="49"/>
        <end position="68"/>
    </location>
</feature>